<gene>
    <name evidence="1" type="ORF">B0T17DRAFT_285701</name>
</gene>
<accession>A0AA39WTL1</accession>
<proteinExistence type="predicted"/>
<protein>
    <submittedName>
        <fullName evidence="1">Uncharacterized protein</fullName>
    </submittedName>
</protein>
<dbReference type="Proteomes" id="UP001174934">
    <property type="component" value="Unassembled WGS sequence"/>
</dbReference>
<reference evidence="1" key="1">
    <citation type="submission" date="2023-06" db="EMBL/GenBank/DDBJ databases">
        <title>Genome-scale phylogeny and comparative genomics of the fungal order Sordariales.</title>
        <authorList>
            <consortium name="Lawrence Berkeley National Laboratory"/>
            <person name="Hensen N."/>
            <person name="Bonometti L."/>
            <person name="Westerberg I."/>
            <person name="Brannstrom I.O."/>
            <person name="Guillou S."/>
            <person name="Cros-Aarteil S."/>
            <person name="Calhoun S."/>
            <person name="Haridas S."/>
            <person name="Kuo A."/>
            <person name="Mondo S."/>
            <person name="Pangilinan J."/>
            <person name="Riley R."/>
            <person name="LaButti K."/>
            <person name="Andreopoulos B."/>
            <person name="Lipzen A."/>
            <person name="Chen C."/>
            <person name="Yanf M."/>
            <person name="Daum C."/>
            <person name="Ng V."/>
            <person name="Clum A."/>
            <person name="Steindorff A."/>
            <person name="Ohm R."/>
            <person name="Martin F."/>
            <person name="Silar P."/>
            <person name="Natvig D."/>
            <person name="Lalanne C."/>
            <person name="Gautier V."/>
            <person name="Ament-velasquez S.L."/>
            <person name="Kruys A."/>
            <person name="Hutchinson M.I."/>
            <person name="Powell A.J."/>
            <person name="Barry K."/>
            <person name="Miller A.N."/>
            <person name="Grigoriev I.V."/>
            <person name="Debuchy R."/>
            <person name="Gladieux P."/>
            <person name="Thoren M.H."/>
            <person name="Johannesson H."/>
        </authorList>
    </citation>
    <scope>NUCLEOTIDE SEQUENCE</scope>
    <source>
        <strain evidence="1">SMH3391-2</strain>
    </source>
</reference>
<dbReference type="AlphaFoldDB" id="A0AA39WTL1"/>
<evidence type="ECO:0000313" key="1">
    <source>
        <dbReference type="EMBL" id="KAK0621347.1"/>
    </source>
</evidence>
<comment type="caution">
    <text evidence="1">The sequence shown here is derived from an EMBL/GenBank/DDBJ whole genome shotgun (WGS) entry which is preliminary data.</text>
</comment>
<name>A0AA39WTL1_9PEZI</name>
<dbReference type="EMBL" id="JAULSR010000004">
    <property type="protein sequence ID" value="KAK0621347.1"/>
    <property type="molecule type" value="Genomic_DNA"/>
</dbReference>
<organism evidence="1 2">
    <name type="scientific">Bombardia bombarda</name>
    <dbReference type="NCBI Taxonomy" id="252184"/>
    <lineage>
        <taxon>Eukaryota</taxon>
        <taxon>Fungi</taxon>
        <taxon>Dikarya</taxon>
        <taxon>Ascomycota</taxon>
        <taxon>Pezizomycotina</taxon>
        <taxon>Sordariomycetes</taxon>
        <taxon>Sordariomycetidae</taxon>
        <taxon>Sordariales</taxon>
        <taxon>Lasiosphaeriaceae</taxon>
        <taxon>Bombardia</taxon>
    </lineage>
</organism>
<sequence>MMCRGVKVMFIGWSMSLFRPTPAPPANENKQIPTKYSSSLPPAPTSQIPLLKLFHPPPHDGTLSPLGHNHSYTLPTHCSAHRYSIIKSQIRRTHHLNKTQILTTSPPEERYSAKNGQMRCCFPAGVVRKRFAGLLEMLFSFIFARFFGVSRNVSFSPASVPCKPQNNAAVLGRKIYRLVLKL</sequence>
<keyword evidence="2" id="KW-1185">Reference proteome</keyword>
<evidence type="ECO:0000313" key="2">
    <source>
        <dbReference type="Proteomes" id="UP001174934"/>
    </source>
</evidence>